<dbReference type="Pfam" id="PF16264">
    <property type="entry name" value="SatD"/>
    <property type="match status" value="1"/>
</dbReference>
<dbReference type="AlphaFoldDB" id="F0T7P4"/>
<reference evidence="2" key="1">
    <citation type="submission" date="2011-02" db="EMBL/GenBank/DDBJ databases">
        <title>Complete sequence of Methanobacterium sp. AL-21.</title>
        <authorList>
            <consortium name="US DOE Joint Genome Institute"/>
            <person name="Lucas S."/>
            <person name="Copeland A."/>
            <person name="Lapidus A."/>
            <person name="Cheng J.-F."/>
            <person name="Goodwin L."/>
            <person name="Pitluck S."/>
            <person name="Chertkov O."/>
            <person name="Detter J.C."/>
            <person name="Han C."/>
            <person name="Tapia R."/>
            <person name="Land M."/>
            <person name="Hauser L."/>
            <person name="Kyrpides N."/>
            <person name="Ivanova N."/>
            <person name="Mikhailova N."/>
            <person name="Pagani I."/>
            <person name="Cadillo-Quiroz H."/>
            <person name="Imachi H."/>
            <person name="Zinder S."/>
            <person name="Liu W."/>
            <person name="Woyke T."/>
        </authorList>
    </citation>
    <scope>NUCLEOTIDE SEQUENCE [LARGE SCALE GENOMIC DNA]</scope>
    <source>
        <strain evidence="2">AL-21</strain>
    </source>
</reference>
<dbReference type="STRING" id="877455.Metbo_1372"/>
<dbReference type="HOGENOM" id="CLU_077332_0_1_2"/>
<dbReference type="KEGG" id="mel:Metbo_1372"/>
<protein>
    <recommendedName>
        <fullName evidence="3">SatD</fullName>
    </recommendedName>
</protein>
<reference evidence="1 2" key="2">
    <citation type="journal article" date="2014" name="Int. J. Syst. Evol. Microbiol.">
        <title>Methanobacterium paludis sp. nov. and a novel strain of Methanobacterium lacus isolated from northern peatlands.</title>
        <authorList>
            <person name="Cadillo-Quiroz H."/>
            <person name="Brauer S.L."/>
            <person name="Goodson N."/>
            <person name="Yavitt J.B."/>
            <person name="Zinder S.H."/>
        </authorList>
    </citation>
    <scope>NUCLEOTIDE SEQUENCE [LARGE SCALE GENOMIC DNA]</scope>
    <source>
        <strain evidence="1 2">AL-21</strain>
    </source>
</reference>
<evidence type="ECO:0000313" key="1">
    <source>
        <dbReference type="EMBL" id="ADZ09612.1"/>
    </source>
</evidence>
<gene>
    <name evidence="1" type="ordered locus">Metbo_1372</name>
</gene>
<dbReference type="OrthoDB" id="192419at2157"/>
<proteinExistence type="predicted"/>
<keyword evidence="2" id="KW-1185">Reference proteome</keyword>
<evidence type="ECO:0008006" key="3">
    <source>
        <dbReference type="Google" id="ProtNLM"/>
    </source>
</evidence>
<evidence type="ECO:0000313" key="2">
    <source>
        <dbReference type="Proteomes" id="UP000007490"/>
    </source>
</evidence>
<accession>F0T7P4</accession>
<dbReference type="InterPro" id="IPR032580">
    <property type="entry name" value="SatD"/>
</dbReference>
<name>F0T7P4_METLA</name>
<dbReference type="GeneID" id="10277823"/>
<dbReference type="Proteomes" id="UP000007490">
    <property type="component" value="Chromosome"/>
</dbReference>
<organism evidence="1 2">
    <name type="scientific">Methanobacterium lacus (strain AL-21)</name>
    <dbReference type="NCBI Taxonomy" id="877455"/>
    <lineage>
        <taxon>Archaea</taxon>
        <taxon>Methanobacteriati</taxon>
        <taxon>Methanobacteriota</taxon>
        <taxon>Methanomada group</taxon>
        <taxon>Methanobacteria</taxon>
        <taxon>Methanobacteriales</taxon>
        <taxon>Methanobacteriaceae</taxon>
        <taxon>Methanobacterium</taxon>
    </lineage>
</organism>
<dbReference type="eggNOG" id="arCOG10295">
    <property type="taxonomic scope" value="Archaea"/>
</dbReference>
<sequence length="225" mass="26251">MKEIDESHSVPRNNEFYVLLGDVVSSRKIENREKFQNHLINTYSELNQIYETDLYAKLDIIKGSDEIGCVLHRIDHLYEIISSITNKLNPHYMRFVCVKGIVDAGISTKKISQMDGPVFHKASDLMDSLKKEELIFRMNTENKVIDSLVTNNINLIYLIKSKWSLKKFKIINEYERSKDQVSTAEKLNLTPQVISYNLKSANWSELHRIETDLKESLKLIARYHE</sequence>
<dbReference type="RefSeq" id="WP_013644963.1">
    <property type="nucleotide sequence ID" value="NC_015216.1"/>
</dbReference>
<dbReference type="EMBL" id="CP002551">
    <property type="protein sequence ID" value="ADZ09612.1"/>
    <property type="molecule type" value="Genomic_DNA"/>
</dbReference>